<evidence type="ECO:0000313" key="2">
    <source>
        <dbReference type="EMBL" id="RWR00057.1"/>
    </source>
</evidence>
<dbReference type="Gene3D" id="3.40.50.1820">
    <property type="entry name" value="alpha/beta hydrolase"/>
    <property type="match status" value="1"/>
</dbReference>
<proteinExistence type="predicted"/>
<reference evidence="2 3" key="1">
    <citation type="journal article" date="2018" name="Front. Microbiol.">
        <title>Genomic and genetic insights into a cosmopolitan fungus, Paecilomyces variotii (Eurotiales).</title>
        <authorList>
            <person name="Urquhart A.S."/>
            <person name="Mondo S.J."/>
            <person name="Makela M.R."/>
            <person name="Hane J.K."/>
            <person name="Wiebenga A."/>
            <person name="He G."/>
            <person name="Mihaltcheva S."/>
            <person name="Pangilinan J."/>
            <person name="Lipzen A."/>
            <person name="Barry K."/>
            <person name="de Vries R.P."/>
            <person name="Grigoriev I.V."/>
            <person name="Idnurm A."/>
        </authorList>
    </citation>
    <scope>NUCLEOTIDE SEQUENCE [LARGE SCALE GENOMIC DNA]</scope>
    <source>
        <strain evidence="2 3">CBS 101075</strain>
    </source>
</reference>
<accession>A0A443I7U4</accession>
<keyword evidence="3" id="KW-1185">Reference proteome</keyword>
<dbReference type="VEuPathDB" id="FungiDB:C8Q69DRAFT_512848"/>
<dbReference type="EMBL" id="RCNU01000001">
    <property type="protein sequence ID" value="RWR00057.1"/>
    <property type="molecule type" value="Genomic_DNA"/>
</dbReference>
<dbReference type="SUPFAM" id="SSF53474">
    <property type="entry name" value="alpha/beta-Hydrolases"/>
    <property type="match status" value="1"/>
</dbReference>
<feature type="signal peptide" evidence="1">
    <location>
        <begin position="1"/>
        <end position="17"/>
    </location>
</feature>
<dbReference type="AlphaFoldDB" id="A0A443I7U4"/>
<name>A0A443I7U4_BYSSP</name>
<dbReference type="STRING" id="264951.A0A443I7U4"/>
<dbReference type="RefSeq" id="XP_028489701.1">
    <property type="nucleotide sequence ID" value="XM_028633301.1"/>
</dbReference>
<dbReference type="InterPro" id="IPR029058">
    <property type="entry name" value="AB_hydrolase_fold"/>
</dbReference>
<evidence type="ECO:0000256" key="1">
    <source>
        <dbReference type="SAM" id="SignalP"/>
    </source>
</evidence>
<evidence type="ECO:0000313" key="3">
    <source>
        <dbReference type="Proteomes" id="UP000283841"/>
    </source>
</evidence>
<comment type="caution">
    <text evidence="2">The sequence shown here is derived from an EMBL/GenBank/DDBJ whole genome shotgun (WGS) entry which is preliminary data.</text>
</comment>
<keyword evidence="1" id="KW-0732">Signal</keyword>
<feature type="chain" id="PRO_5019359819" evidence="1">
    <location>
        <begin position="18"/>
        <end position="418"/>
    </location>
</feature>
<dbReference type="GeneID" id="39602578"/>
<sequence>MHLLSYVSAVLVSSAAAKSCINQTIPVNITARIGLFDENIIPQNGIETVTFIQNLTRRGVNFTDTALLGYETIGGTYNISTQLCSPDRLSDDGRKRIVQVLTHGIAFDKTYWDLAFDDYSYSYVDVETDDYGFYTLSYDRLGIGQSSHGSPLEVQLRLEVEALHALTAMLHEGSFPDVDVDFDAVIHVGHSFGSLQSLLLTALYPNISDAVVLTGFSSNASYLNIWTAGCDFQLAQYNQPSRLGSYLWGVTLQSVAAETPFEDLLAGINIEATRESYNYGPGYLVPGNRNSLQFAFLAGGHFDPSILPYAESIKQPTTPGELLTLRSAPAESTFSGPVMVLTGEFDVPFCGGNCLDTGDPAVTAIPDTVRSIFTKINDDDFFSYVQPNTGHGINMHYNATGAYNVIGQWLRSKGLAPR</sequence>
<organism evidence="2 3">
    <name type="scientific">Byssochlamys spectabilis</name>
    <name type="common">Paecilomyces variotii</name>
    <dbReference type="NCBI Taxonomy" id="264951"/>
    <lineage>
        <taxon>Eukaryota</taxon>
        <taxon>Fungi</taxon>
        <taxon>Dikarya</taxon>
        <taxon>Ascomycota</taxon>
        <taxon>Pezizomycotina</taxon>
        <taxon>Eurotiomycetes</taxon>
        <taxon>Eurotiomycetidae</taxon>
        <taxon>Eurotiales</taxon>
        <taxon>Thermoascaceae</taxon>
        <taxon>Paecilomyces</taxon>
    </lineage>
</organism>
<dbReference type="Proteomes" id="UP000283841">
    <property type="component" value="Unassembled WGS sequence"/>
</dbReference>
<gene>
    <name evidence="2" type="ORF">C8Q69DRAFT_512848</name>
</gene>
<protein>
    <submittedName>
        <fullName evidence="2">Uncharacterized protein</fullName>
    </submittedName>
</protein>